<dbReference type="OrthoDB" id="4697614at2"/>
<organism evidence="4 5">
    <name type="scientific">Blastococcus tunisiensis</name>
    <dbReference type="NCBI Taxonomy" id="1798228"/>
    <lineage>
        <taxon>Bacteria</taxon>
        <taxon>Bacillati</taxon>
        <taxon>Actinomycetota</taxon>
        <taxon>Actinomycetes</taxon>
        <taxon>Geodermatophilales</taxon>
        <taxon>Geodermatophilaceae</taxon>
        <taxon>Blastococcus</taxon>
    </lineage>
</organism>
<dbReference type="RefSeq" id="WP_092197238.1">
    <property type="nucleotide sequence ID" value="NZ_FOND01000007.1"/>
</dbReference>
<keyword evidence="5" id="KW-1185">Reference proteome</keyword>
<dbReference type="PANTHER" id="PTHR48100:SF15">
    <property type="entry name" value="SEDOHEPTULOSE 1,7-BISPHOSPHATASE"/>
    <property type="match status" value="1"/>
</dbReference>
<dbReference type="PANTHER" id="PTHR48100">
    <property type="entry name" value="BROAD-SPECIFICITY PHOSPHATASE YOR283W-RELATED"/>
    <property type="match status" value="1"/>
</dbReference>
<dbReference type="STRING" id="1798228.SAMN05216574_10732"/>
<dbReference type="SUPFAM" id="SSF53254">
    <property type="entry name" value="Phosphoglycerate mutase-like"/>
    <property type="match status" value="1"/>
</dbReference>
<dbReference type="SMART" id="SM00855">
    <property type="entry name" value="PGAM"/>
    <property type="match status" value="1"/>
</dbReference>
<dbReference type="EMBL" id="FOND01000007">
    <property type="protein sequence ID" value="SFE91421.1"/>
    <property type="molecule type" value="Genomic_DNA"/>
</dbReference>
<dbReference type="Pfam" id="PF00300">
    <property type="entry name" value="His_Phos_1"/>
    <property type="match status" value="1"/>
</dbReference>
<gene>
    <name evidence="4" type="ORF">SAMN05216574_10732</name>
</gene>
<dbReference type="InterPro" id="IPR029033">
    <property type="entry name" value="His_PPase_superfam"/>
</dbReference>
<evidence type="ECO:0000256" key="1">
    <source>
        <dbReference type="PIRSR" id="PIRSR613078-1"/>
    </source>
</evidence>
<accession>A0A1I2EG46</accession>
<feature type="binding site" evidence="2">
    <location>
        <position position="58"/>
    </location>
    <ligand>
        <name>substrate</name>
    </ligand>
</feature>
<evidence type="ECO:0000256" key="2">
    <source>
        <dbReference type="PIRSR" id="PIRSR613078-2"/>
    </source>
</evidence>
<feature type="binding site" evidence="2">
    <location>
        <begin position="83"/>
        <end position="86"/>
    </location>
    <ligand>
        <name>substrate</name>
    </ligand>
</feature>
<evidence type="ECO:0000313" key="5">
    <source>
        <dbReference type="Proteomes" id="UP000198589"/>
    </source>
</evidence>
<dbReference type="InterPro" id="IPR050275">
    <property type="entry name" value="PGM_Phosphatase"/>
</dbReference>
<dbReference type="InterPro" id="IPR013078">
    <property type="entry name" value="His_Pase_superF_clade-1"/>
</dbReference>
<sequence length="199" mass="21273">MGEVVVVRHGATEWSRSGQHTGATDLPLLPDGEEDGRRLRPVLADRQLAHAFVSPLARARRTAELAGLLDGSVDTRIEPDLVEVDYGGHEGRTTKEISADLGRAWSLWADGTVPGDTPGESLAQVAARVDRVLDRVRPLLDDGDVALVAHGHVLRILTARWLGLGPEAGALFPLATGRYGVLGTEHSWPALTGWNTGCT</sequence>
<dbReference type="GO" id="GO:0101006">
    <property type="term" value="F:protein histidine phosphatase activity"/>
    <property type="evidence" value="ECO:0007669"/>
    <property type="project" value="TreeGrafter"/>
</dbReference>
<reference evidence="5" key="1">
    <citation type="submission" date="2016-10" db="EMBL/GenBank/DDBJ databases">
        <authorList>
            <person name="Varghese N."/>
            <person name="Submissions S."/>
        </authorList>
    </citation>
    <scope>NUCLEOTIDE SEQUENCE [LARGE SCALE GENOMIC DNA]</scope>
    <source>
        <strain evidence="5">DSM 46838</strain>
    </source>
</reference>
<feature type="active site" description="Proton donor/acceptor" evidence="1">
    <location>
        <position position="83"/>
    </location>
</feature>
<dbReference type="Gene3D" id="3.40.50.1240">
    <property type="entry name" value="Phosphoglycerate mutase-like"/>
    <property type="match status" value="1"/>
</dbReference>
<evidence type="ECO:0000256" key="3">
    <source>
        <dbReference type="SAM" id="MobiDB-lite"/>
    </source>
</evidence>
<dbReference type="Proteomes" id="UP000198589">
    <property type="component" value="Unassembled WGS sequence"/>
</dbReference>
<dbReference type="GO" id="GO:0070297">
    <property type="term" value="P:regulation of phosphorelay signal transduction system"/>
    <property type="evidence" value="ECO:0007669"/>
    <property type="project" value="TreeGrafter"/>
</dbReference>
<evidence type="ECO:0000313" key="4">
    <source>
        <dbReference type="EMBL" id="SFE91421.1"/>
    </source>
</evidence>
<name>A0A1I2EG46_9ACTN</name>
<feature type="active site" description="Tele-phosphohistidine intermediate" evidence="1">
    <location>
        <position position="9"/>
    </location>
</feature>
<dbReference type="AlphaFoldDB" id="A0A1I2EG46"/>
<protein>
    <submittedName>
        <fullName evidence="4">Probable phosphoglycerate mutase</fullName>
    </submittedName>
</protein>
<dbReference type="CDD" id="cd07067">
    <property type="entry name" value="HP_PGM_like"/>
    <property type="match status" value="1"/>
</dbReference>
<feature type="region of interest" description="Disordered" evidence="3">
    <location>
        <begin position="10"/>
        <end position="33"/>
    </location>
</feature>
<proteinExistence type="predicted"/>
<feature type="binding site" evidence="2">
    <location>
        <begin position="21"/>
        <end position="22"/>
    </location>
    <ligand>
        <name>substrate</name>
    </ligand>
</feature>